<accession>X0UWY0</accession>
<dbReference type="PANTHER" id="PTHR44103">
    <property type="entry name" value="PROPROTEIN CONVERTASE P"/>
    <property type="match status" value="1"/>
</dbReference>
<dbReference type="Gene3D" id="2.60.40.10">
    <property type="entry name" value="Immunoglobulins"/>
    <property type="match status" value="2"/>
</dbReference>
<comment type="caution">
    <text evidence="2">The sequence shown here is derived from an EMBL/GenBank/DDBJ whole genome shotgun (WGS) entry which is preliminary data.</text>
</comment>
<dbReference type="EMBL" id="BARS01024079">
    <property type="protein sequence ID" value="GAG03697.1"/>
    <property type="molecule type" value="Genomic_DNA"/>
</dbReference>
<dbReference type="AlphaFoldDB" id="X0UWY0"/>
<proteinExistence type="predicted"/>
<dbReference type="InterPro" id="IPR013783">
    <property type="entry name" value="Ig-like_fold"/>
</dbReference>
<keyword evidence="1" id="KW-0732">Signal</keyword>
<name>X0UWY0_9ZZZZ</name>
<evidence type="ECO:0000256" key="1">
    <source>
        <dbReference type="ARBA" id="ARBA00022729"/>
    </source>
</evidence>
<reference evidence="2" key="1">
    <citation type="journal article" date="2014" name="Front. Microbiol.">
        <title>High frequency of phylogenetically diverse reductive dehalogenase-homologous genes in deep subseafloor sedimentary metagenomes.</title>
        <authorList>
            <person name="Kawai M."/>
            <person name="Futagami T."/>
            <person name="Toyoda A."/>
            <person name="Takaki Y."/>
            <person name="Nishi S."/>
            <person name="Hori S."/>
            <person name="Arai W."/>
            <person name="Tsubouchi T."/>
            <person name="Morono Y."/>
            <person name="Uchiyama I."/>
            <person name="Ito T."/>
            <person name="Fujiyama A."/>
            <person name="Inagaki F."/>
            <person name="Takami H."/>
        </authorList>
    </citation>
    <scope>NUCLEOTIDE SEQUENCE</scope>
    <source>
        <strain evidence="2">Expedition CK06-06</strain>
    </source>
</reference>
<protein>
    <recommendedName>
        <fullName evidence="3">Fibronectin type-III domain-containing protein</fullName>
    </recommendedName>
</protein>
<evidence type="ECO:0008006" key="3">
    <source>
        <dbReference type="Google" id="ProtNLM"/>
    </source>
</evidence>
<organism evidence="2">
    <name type="scientific">marine sediment metagenome</name>
    <dbReference type="NCBI Taxonomy" id="412755"/>
    <lineage>
        <taxon>unclassified sequences</taxon>
        <taxon>metagenomes</taxon>
        <taxon>ecological metagenomes</taxon>
    </lineage>
</organism>
<feature type="non-terminal residue" evidence="2">
    <location>
        <position position="268"/>
    </location>
</feature>
<dbReference type="SUPFAM" id="SSF69318">
    <property type="entry name" value="Integrin alpha N-terminal domain"/>
    <property type="match status" value="1"/>
</dbReference>
<dbReference type="InterPro" id="IPR028994">
    <property type="entry name" value="Integrin_alpha_N"/>
</dbReference>
<feature type="non-terminal residue" evidence="2">
    <location>
        <position position="1"/>
    </location>
</feature>
<gene>
    <name evidence="2" type="ORF">S01H1_38268</name>
</gene>
<dbReference type="InterPro" id="IPR013517">
    <property type="entry name" value="FG-GAP"/>
</dbReference>
<sequence length="268" mass="28323">LDHRIAWYENDGAANPSFAERAISTSAEYARSVYAADVDGDGDMDVLSASTGDDKIAWYENDQFDGDDRVATGLTSSVYDPAEDLVVDTTYQWRVVAYNAAGITSGPTWTFTTQPPLPGTPSVPAPADGASGIAIATSLDWADCSDAATYDLYLWESLESKPGSPTSMGLTQSNYDPPADLSDNTAHTWQVVARNVTGDTSGPTWTFTTELLPPDMPSTPSPVNGAADALISTNLDWADSANALTYDVYVWETSGSKPGVPTAAGLPT</sequence>
<evidence type="ECO:0000313" key="2">
    <source>
        <dbReference type="EMBL" id="GAG03697.1"/>
    </source>
</evidence>
<dbReference type="Pfam" id="PF13517">
    <property type="entry name" value="FG-GAP_3"/>
    <property type="match status" value="1"/>
</dbReference>
<dbReference type="PANTHER" id="PTHR44103:SF1">
    <property type="entry name" value="PROPROTEIN CONVERTASE P"/>
    <property type="match status" value="1"/>
</dbReference>